<organism evidence="4 5">
    <name type="scientific">Owenweeksia hongkongensis (strain DSM 17368 / CIP 108786 / JCM 12287 / NRRL B-23963 / UST20020801)</name>
    <dbReference type="NCBI Taxonomy" id="926562"/>
    <lineage>
        <taxon>Bacteria</taxon>
        <taxon>Pseudomonadati</taxon>
        <taxon>Bacteroidota</taxon>
        <taxon>Flavobacteriia</taxon>
        <taxon>Flavobacteriales</taxon>
        <taxon>Owenweeksiaceae</taxon>
        <taxon>Owenweeksia</taxon>
    </lineage>
</organism>
<evidence type="ECO:0000313" key="5">
    <source>
        <dbReference type="Proteomes" id="UP000005631"/>
    </source>
</evidence>
<feature type="domain" description="Urease accessory protein UreH-like transmembrane" evidence="3">
    <location>
        <begin position="5"/>
        <end position="200"/>
    </location>
</feature>
<feature type="transmembrane region" description="Helical" evidence="1">
    <location>
        <begin position="41"/>
        <end position="62"/>
    </location>
</feature>
<dbReference type="Proteomes" id="UP000005631">
    <property type="component" value="Chromosome"/>
</dbReference>
<feature type="transmembrane region" description="Helical" evidence="1">
    <location>
        <begin position="74"/>
        <end position="92"/>
    </location>
</feature>
<feature type="transmembrane region" description="Helical" evidence="1">
    <location>
        <begin position="121"/>
        <end position="144"/>
    </location>
</feature>
<accession>G8R3K9</accession>
<evidence type="ECO:0000313" key="4">
    <source>
        <dbReference type="EMBL" id="AEV33065.1"/>
    </source>
</evidence>
<proteinExistence type="predicted"/>
<reference evidence="4 5" key="1">
    <citation type="journal article" date="2012" name="Stand. Genomic Sci.">
        <title>Genome sequence of the orange-pigmented seawater bacterium Owenweeksia hongkongensis type strain (UST20020801(T)).</title>
        <authorList>
            <person name="Riedel T."/>
            <person name="Held B."/>
            <person name="Nolan M."/>
            <person name="Lucas S."/>
            <person name="Lapidus A."/>
            <person name="Tice H."/>
            <person name="Del Rio T.G."/>
            <person name="Cheng J.F."/>
            <person name="Han C."/>
            <person name="Tapia R."/>
            <person name="Goodwin L.A."/>
            <person name="Pitluck S."/>
            <person name="Liolios K."/>
            <person name="Mavromatis K."/>
            <person name="Pagani I."/>
            <person name="Ivanova N."/>
            <person name="Mikhailova N."/>
            <person name="Pati A."/>
            <person name="Chen A."/>
            <person name="Palaniappan K."/>
            <person name="Rohde M."/>
            <person name="Tindall B.J."/>
            <person name="Detter J.C."/>
            <person name="Goker M."/>
            <person name="Woyke T."/>
            <person name="Bristow J."/>
            <person name="Eisen J.A."/>
            <person name="Markowitz V."/>
            <person name="Hugenholtz P."/>
            <person name="Klenk H.P."/>
            <person name="Kyrpides N.C."/>
        </authorList>
    </citation>
    <scope>NUCLEOTIDE SEQUENCE</scope>
    <source>
        <strain evidence="5">DSM 17368 / JCM 12287 / NRRL B-23963</strain>
    </source>
</reference>
<keyword evidence="1" id="KW-0472">Membrane</keyword>
<dbReference type="AlphaFoldDB" id="G8R3K9"/>
<dbReference type="Pfam" id="PF13386">
    <property type="entry name" value="DsbD_2"/>
    <property type="match status" value="1"/>
</dbReference>
<feature type="transmembrane region" description="Helical" evidence="1">
    <location>
        <begin position="156"/>
        <end position="181"/>
    </location>
</feature>
<protein>
    <recommendedName>
        <fullName evidence="3">Urease accessory protein UreH-like transmembrane domain-containing protein</fullName>
    </recommendedName>
</protein>
<keyword evidence="2" id="KW-0732">Signal</keyword>
<keyword evidence="1" id="KW-0812">Transmembrane</keyword>
<evidence type="ECO:0000256" key="2">
    <source>
        <dbReference type="SAM" id="SignalP"/>
    </source>
</evidence>
<dbReference type="OrthoDB" id="594443at2"/>
<evidence type="ECO:0000259" key="3">
    <source>
        <dbReference type="Pfam" id="PF13386"/>
    </source>
</evidence>
<dbReference type="eggNOG" id="COG2836">
    <property type="taxonomic scope" value="Bacteria"/>
</dbReference>
<feature type="signal peptide" evidence="2">
    <location>
        <begin position="1"/>
        <end position="25"/>
    </location>
</feature>
<keyword evidence="5" id="KW-1185">Reference proteome</keyword>
<dbReference type="InterPro" id="IPR039447">
    <property type="entry name" value="UreH-like_TM_dom"/>
</dbReference>
<gene>
    <name evidence="4" type="ordered locus">Oweho_2090</name>
</gene>
<dbReference type="KEGG" id="oho:Oweho_2090"/>
<dbReference type="STRING" id="926562.Oweho_2090"/>
<evidence type="ECO:0000256" key="1">
    <source>
        <dbReference type="SAM" id="Phobius"/>
    </source>
</evidence>
<feature type="transmembrane region" description="Helical" evidence="1">
    <location>
        <begin position="187"/>
        <end position="205"/>
    </location>
</feature>
<keyword evidence="1" id="KW-1133">Transmembrane helix</keyword>
<dbReference type="RefSeq" id="WP_014202414.1">
    <property type="nucleotide sequence ID" value="NC_016599.1"/>
</dbReference>
<feature type="chain" id="PRO_5003514611" description="Urease accessory protein UreH-like transmembrane domain-containing protein" evidence="2">
    <location>
        <begin position="26"/>
        <end position="230"/>
    </location>
</feature>
<dbReference type="EMBL" id="CP003156">
    <property type="protein sequence ID" value="AEV33065.1"/>
    <property type="molecule type" value="Genomic_DNA"/>
</dbReference>
<dbReference type="PATRIC" id="fig|926562.3.peg.2103"/>
<dbReference type="HOGENOM" id="CLU_032635_1_0_10"/>
<dbReference type="PANTHER" id="PTHR42208:SF1">
    <property type="entry name" value="HEAVY METAL TRANSPORTER"/>
    <property type="match status" value="1"/>
</dbReference>
<dbReference type="PANTHER" id="PTHR42208">
    <property type="entry name" value="HEAVY METAL TRANSPORTER-RELATED"/>
    <property type="match status" value="1"/>
</dbReference>
<name>G8R3K9_OWEHD</name>
<sequence>MLWSAFLLGLVSSLHCFGMCGPLQAAALGAFHKNVNTGYIALYHSTRILTYGVLGLLAGVIGKGVGLQSWQQETSILSGLLLLFAFAGFYILRLDKKLLKVLYPLISRLRTGLQKNKSARALYFSGSGLINGLLPCGMVYLAIFPAMSSANLGASFFYMILFGAGTLPLLILANIGALKFLYTNGKMVQKIIPAMVVITALLLILRGMDLGIPYVSPQQPVSGASTEVCK</sequence>